<dbReference type="EMBL" id="JAINDJ010000003">
    <property type="protein sequence ID" value="KAG9453419.1"/>
    <property type="molecule type" value="Genomic_DNA"/>
</dbReference>
<dbReference type="InterPro" id="IPR009057">
    <property type="entry name" value="Homeodomain-like_sf"/>
</dbReference>
<accession>A0AAV7EXY4</accession>
<organism evidence="7 8">
    <name type="scientific">Aristolochia fimbriata</name>
    <name type="common">White veined hardy Dutchman's pipe vine</name>
    <dbReference type="NCBI Taxonomy" id="158543"/>
    <lineage>
        <taxon>Eukaryota</taxon>
        <taxon>Viridiplantae</taxon>
        <taxon>Streptophyta</taxon>
        <taxon>Embryophyta</taxon>
        <taxon>Tracheophyta</taxon>
        <taxon>Spermatophyta</taxon>
        <taxon>Magnoliopsida</taxon>
        <taxon>Magnoliidae</taxon>
        <taxon>Piperales</taxon>
        <taxon>Aristolochiaceae</taxon>
        <taxon>Aristolochia</taxon>
    </lineage>
</organism>
<dbReference type="PANTHER" id="PTHR31499">
    <property type="entry name" value="MYB FAMILY TRANSCRIPTION FACTOR PHL11"/>
    <property type="match status" value="1"/>
</dbReference>
<evidence type="ECO:0000256" key="2">
    <source>
        <dbReference type="ARBA" id="ARBA00023015"/>
    </source>
</evidence>
<keyword evidence="3" id="KW-0804">Transcription</keyword>
<dbReference type="SUPFAM" id="SSF46689">
    <property type="entry name" value="Homeodomain-like"/>
    <property type="match status" value="1"/>
</dbReference>
<evidence type="ECO:0000313" key="8">
    <source>
        <dbReference type="Proteomes" id="UP000825729"/>
    </source>
</evidence>
<evidence type="ECO:0000259" key="6">
    <source>
        <dbReference type="PROSITE" id="PS51294"/>
    </source>
</evidence>
<dbReference type="FunFam" id="1.10.10.60:FF:000007">
    <property type="entry name" value="Two-component response regulator"/>
    <property type="match status" value="1"/>
</dbReference>
<evidence type="ECO:0000256" key="5">
    <source>
        <dbReference type="SAM" id="MobiDB-lite"/>
    </source>
</evidence>
<dbReference type="InterPro" id="IPR025756">
    <property type="entry name" value="Myb_CC_LHEQLE"/>
</dbReference>
<dbReference type="Pfam" id="PF00249">
    <property type="entry name" value="Myb_DNA-binding"/>
    <property type="match status" value="1"/>
</dbReference>
<feature type="compositionally biased region" description="Basic and acidic residues" evidence="5">
    <location>
        <begin position="168"/>
        <end position="181"/>
    </location>
</feature>
<dbReference type="InterPro" id="IPR006447">
    <property type="entry name" value="Myb_dom_plants"/>
</dbReference>
<dbReference type="InterPro" id="IPR017930">
    <property type="entry name" value="Myb_dom"/>
</dbReference>
<evidence type="ECO:0000256" key="4">
    <source>
        <dbReference type="ARBA" id="ARBA00023242"/>
    </source>
</evidence>
<dbReference type="NCBIfam" id="TIGR01557">
    <property type="entry name" value="myb_SHAQKYF"/>
    <property type="match status" value="1"/>
</dbReference>
<gene>
    <name evidence="7" type="ORF">H6P81_006323</name>
</gene>
<reference evidence="7 8" key="1">
    <citation type="submission" date="2021-07" db="EMBL/GenBank/DDBJ databases">
        <title>The Aristolochia fimbriata genome: insights into angiosperm evolution, floral development and chemical biosynthesis.</title>
        <authorList>
            <person name="Jiao Y."/>
        </authorList>
    </citation>
    <scope>NUCLEOTIDE SEQUENCE [LARGE SCALE GENOMIC DNA]</scope>
    <source>
        <strain evidence="7">IBCAS-2021</strain>
        <tissue evidence="7">Leaf</tissue>
    </source>
</reference>
<keyword evidence="8" id="KW-1185">Reference proteome</keyword>
<feature type="compositionally biased region" description="Low complexity" evidence="5">
    <location>
        <begin position="144"/>
        <end position="162"/>
    </location>
</feature>
<dbReference type="Proteomes" id="UP000825729">
    <property type="component" value="Unassembled WGS sequence"/>
</dbReference>
<dbReference type="Gene3D" id="1.10.10.60">
    <property type="entry name" value="Homeodomain-like"/>
    <property type="match status" value="1"/>
</dbReference>
<feature type="region of interest" description="Disordered" evidence="5">
    <location>
        <begin position="137"/>
        <end position="186"/>
    </location>
</feature>
<dbReference type="InterPro" id="IPR001005">
    <property type="entry name" value="SANT/Myb"/>
</dbReference>
<dbReference type="Pfam" id="PF14379">
    <property type="entry name" value="Myb_CC_LHEQLE"/>
    <property type="match status" value="1"/>
</dbReference>
<dbReference type="InterPro" id="IPR046955">
    <property type="entry name" value="PHR1-like"/>
</dbReference>
<comment type="caution">
    <text evidence="7">The sequence shown here is derived from an EMBL/GenBank/DDBJ whole genome shotgun (WGS) entry which is preliminary data.</text>
</comment>
<dbReference type="PANTHER" id="PTHR31499:SF79">
    <property type="entry name" value="HTH MYB-TYPE DOMAIN-CONTAINING PROTEIN"/>
    <property type="match status" value="1"/>
</dbReference>
<name>A0AAV7EXY4_ARIFI</name>
<feature type="region of interest" description="Disordered" evidence="5">
    <location>
        <begin position="106"/>
        <end position="125"/>
    </location>
</feature>
<keyword evidence="4" id="KW-0539">Nucleus</keyword>
<dbReference type="GO" id="GO:0003677">
    <property type="term" value="F:DNA binding"/>
    <property type="evidence" value="ECO:0007669"/>
    <property type="project" value="InterPro"/>
</dbReference>
<dbReference type="AlphaFoldDB" id="A0AAV7EXY4"/>
<feature type="domain" description="HTH myb-type" evidence="6">
    <location>
        <begin position="10"/>
        <end position="70"/>
    </location>
</feature>
<evidence type="ECO:0000256" key="1">
    <source>
        <dbReference type="ARBA" id="ARBA00004123"/>
    </source>
</evidence>
<comment type="subcellular location">
    <subcellularLocation>
        <location evidence="1">Nucleus</location>
    </subcellularLocation>
</comment>
<proteinExistence type="predicted"/>
<dbReference type="GO" id="GO:0005634">
    <property type="term" value="C:nucleus"/>
    <property type="evidence" value="ECO:0007669"/>
    <property type="project" value="UniProtKB-SubCell"/>
</dbReference>
<sequence>MASTNIISENSGKQRLRWTPELRDRFERAVTQLGGADRATPKGILKVMAVPGLTIYHIKSHLQKYRITKYVPEFVDRGHEKKDHSEIAPNFSFTSAAQISKALKMHREMQRQLHDGSEVQHRLKLKTETQRRYLEKITEEKDQSSSSSSSPSSHKVSSPAASLPSLCDDDHQSESNARDYGSDSEIINYTPAERPCTNIINLEYFNDNIQLDQYECGRQENQVHQIINKRLKAVGTSHDNQEEIWCKIDSDNLGDMKQQSLWETILLPEGPIFSGCNHESVYRFNS</sequence>
<dbReference type="GO" id="GO:0003700">
    <property type="term" value="F:DNA-binding transcription factor activity"/>
    <property type="evidence" value="ECO:0007669"/>
    <property type="project" value="InterPro"/>
</dbReference>
<keyword evidence="2" id="KW-0805">Transcription regulation</keyword>
<dbReference type="PROSITE" id="PS51294">
    <property type="entry name" value="HTH_MYB"/>
    <property type="match status" value="1"/>
</dbReference>
<protein>
    <recommendedName>
        <fullName evidence="6">HTH myb-type domain-containing protein</fullName>
    </recommendedName>
</protein>
<evidence type="ECO:0000313" key="7">
    <source>
        <dbReference type="EMBL" id="KAG9453419.1"/>
    </source>
</evidence>
<evidence type="ECO:0000256" key="3">
    <source>
        <dbReference type="ARBA" id="ARBA00023163"/>
    </source>
</evidence>